<evidence type="ECO:0000313" key="1">
    <source>
        <dbReference type="EMBL" id="KAH9768177.1"/>
    </source>
</evidence>
<sequence>MVQIADLRYSWTCKSIYYYNLVDYNVAMSLIILGKKLQWTRCGEMGKLVNFRMKELKDVLTKLGLPKQGKKQDLVDRIFHQLSDEGVARIIDDTYRKMQISEAADLAIMGQSGLDICNVKVEMEAKDSLNLGGKIFCPCGTSLPSESKIQCVDPRCLVQQHISCVIIPEKPMEEIRLLPPLFFCETCRIKRADPFWITVAHLVSPMKLVASNIPTDGTNPLQKAEAAFHLTKAHSDLLQNTEYDVQAWCILLNDKVSFRMQWPLHAELQVNGLLVRTVNRPGTQLLGSNGRDDGALITLYIGEGVNQISLSGCDIRNFCFGVRLVKRQTVAQVLSLVPKETAGEVFEDALTRVRRCFGGVATGNEDGDSDLEIIADSIIVNLRCPWQCPICMKNYSLEDLIIDPYFHRITTMMRNFADDLTEIEVKHDGSWRVKCKGENNNLAEWHSPDGSTYAARSEVVSNSETKQLVNSGQTIIARIKKNLSANVDVSKYWSTSPNKHMSYHVENNSEKIITMSSSASGCSRDEEDPTVNQDTNSRKDLNDIPHRIDPIFGTGNQTDGPIGDTDIIVLSDSEEDNDHLAPSTSYQSYHPIDSAPDGICESYFEDPAFDGGDGPCFGPFNGTVDAVGLSNWSYPSGTQAGSSFQVFDAVSNVSDVFVDLDHPSVACSLPMNGYKSPSKSTLTCDSGVLDSPVCHSNIDIGEQLIDISEQLIENTLPFVREDPSIGHFVPSQPTDLFSESNSGNYTSENWISLRLGSTCADTGSHSQSATTNALELRSSCRPSGGRDV</sequence>
<keyword evidence="1" id="KW-0436">Ligase</keyword>
<gene>
    <name evidence="1" type="ORF">KPL71_011528</name>
</gene>
<comment type="caution">
    <text evidence="1">The sequence shown here is derived from an EMBL/GenBank/DDBJ whole genome shotgun (WGS) entry which is preliminary data.</text>
</comment>
<organism evidence="1 2">
    <name type="scientific">Citrus sinensis</name>
    <name type="common">Sweet orange</name>
    <name type="synonym">Citrus aurantium var. sinensis</name>
    <dbReference type="NCBI Taxonomy" id="2711"/>
    <lineage>
        <taxon>Eukaryota</taxon>
        <taxon>Viridiplantae</taxon>
        <taxon>Streptophyta</taxon>
        <taxon>Embryophyta</taxon>
        <taxon>Tracheophyta</taxon>
        <taxon>Spermatophyta</taxon>
        <taxon>Magnoliopsida</taxon>
        <taxon>eudicotyledons</taxon>
        <taxon>Gunneridae</taxon>
        <taxon>Pentapetalae</taxon>
        <taxon>rosids</taxon>
        <taxon>malvids</taxon>
        <taxon>Sapindales</taxon>
        <taxon>Rutaceae</taxon>
        <taxon>Aurantioideae</taxon>
        <taxon>Citrus</taxon>
    </lineage>
</organism>
<accession>A0ACB8L417</accession>
<proteinExistence type="predicted"/>
<evidence type="ECO:0000313" key="2">
    <source>
        <dbReference type="Proteomes" id="UP000829398"/>
    </source>
</evidence>
<dbReference type="EMBL" id="CM039173">
    <property type="protein sequence ID" value="KAH9768177.1"/>
    <property type="molecule type" value="Genomic_DNA"/>
</dbReference>
<dbReference type="Proteomes" id="UP000829398">
    <property type="component" value="Chromosome 4"/>
</dbReference>
<keyword evidence="2" id="KW-1185">Reference proteome</keyword>
<name>A0ACB8L417_CITSI</name>
<protein>
    <submittedName>
        <fullName evidence="1">E3 SUMO-protein ligase SIZ1</fullName>
    </submittedName>
</protein>
<reference evidence="2" key="1">
    <citation type="journal article" date="2023" name="Hortic. Res.">
        <title>A chromosome-level phased genome enabling allele-level studies in sweet orange: a case study on citrus Huanglongbing tolerance.</title>
        <authorList>
            <person name="Wu B."/>
            <person name="Yu Q."/>
            <person name="Deng Z."/>
            <person name="Duan Y."/>
            <person name="Luo F."/>
            <person name="Gmitter F. Jr."/>
        </authorList>
    </citation>
    <scope>NUCLEOTIDE SEQUENCE [LARGE SCALE GENOMIC DNA]</scope>
    <source>
        <strain evidence="2">cv. Valencia</strain>
    </source>
</reference>